<proteinExistence type="predicted"/>
<name>A0A6M3LRV0_9ZZZZ</name>
<dbReference type="EMBL" id="MT143380">
    <property type="protein sequence ID" value="QJA96222.1"/>
    <property type="molecule type" value="Genomic_DNA"/>
</dbReference>
<protein>
    <submittedName>
        <fullName evidence="1">Uncharacterized protein</fullName>
    </submittedName>
</protein>
<gene>
    <name evidence="1" type="ORF">MM415B04891_0014</name>
</gene>
<accession>A0A6M3LRV0</accession>
<sequence length="68" mass="8129">MKILDRQYDVILHDLDGIRMFNDAIKRRQPKLAIPDELIKERMKRCEKILGILAKTPKKKGKNRRKSR</sequence>
<organism evidence="1">
    <name type="scientific">viral metagenome</name>
    <dbReference type="NCBI Taxonomy" id="1070528"/>
    <lineage>
        <taxon>unclassified sequences</taxon>
        <taxon>metagenomes</taxon>
        <taxon>organismal metagenomes</taxon>
    </lineage>
</organism>
<dbReference type="AlphaFoldDB" id="A0A6M3LRV0"/>
<reference evidence="1" key="1">
    <citation type="submission" date="2020-03" db="EMBL/GenBank/DDBJ databases">
        <title>The deep terrestrial virosphere.</title>
        <authorList>
            <person name="Holmfeldt K."/>
            <person name="Nilsson E."/>
            <person name="Simone D."/>
            <person name="Lopez-Fernandez M."/>
            <person name="Wu X."/>
            <person name="de Brujin I."/>
            <person name="Lundin D."/>
            <person name="Andersson A."/>
            <person name="Bertilsson S."/>
            <person name="Dopson M."/>
        </authorList>
    </citation>
    <scope>NUCLEOTIDE SEQUENCE</scope>
    <source>
        <strain evidence="1">MM415B04891</strain>
    </source>
</reference>
<evidence type="ECO:0000313" key="1">
    <source>
        <dbReference type="EMBL" id="QJA96222.1"/>
    </source>
</evidence>